<reference evidence="3" key="1">
    <citation type="submission" date="2023-04" db="EMBL/GenBank/DDBJ databases">
        <title>Genome dynamics across the evolutionary transition to endosymbiosis.</title>
        <authorList>
            <person name="Siozios S."/>
            <person name="Nadal-Jimenez P."/>
            <person name="Azagi T."/>
            <person name="Sprong H."/>
            <person name="Frost C.L."/>
            <person name="Parratt S.R."/>
            <person name="Taylor G."/>
            <person name="Brettell L."/>
            <person name="Lew K.C."/>
            <person name="Croft L."/>
            <person name="King K.C."/>
            <person name="Brockhurst M.A."/>
            <person name="Hypsa V."/>
            <person name="Novakova E."/>
            <person name="Darby A.C."/>
            <person name="Hurst G.D.D."/>
        </authorList>
    </citation>
    <scope>NUCLEOTIDE SEQUENCE</scope>
    <source>
        <strain evidence="3">APv</strain>
        <plasmid evidence="3">paPv2</plasmid>
    </source>
</reference>
<dbReference type="SMART" id="SM00421">
    <property type="entry name" value="HTH_LUXR"/>
    <property type="match status" value="1"/>
</dbReference>
<dbReference type="GO" id="GO:0003677">
    <property type="term" value="F:DNA binding"/>
    <property type="evidence" value="ECO:0007669"/>
    <property type="project" value="UniProtKB-KW"/>
</dbReference>
<evidence type="ECO:0000256" key="1">
    <source>
        <dbReference type="ARBA" id="ARBA00023125"/>
    </source>
</evidence>
<keyword evidence="1" id="KW-0238">DNA-binding</keyword>
<dbReference type="GO" id="GO:0006355">
    <property type="term" value="P:regulation of DNA-templated transcription"/>
    <property type="evidence" value="ECO:0007669"/>
    <property type="project" value="InterPro"/>
</dbReference>
<gene>
    <name evidence="3" type="ORF">QE210_18580</name>
</gene>
<geneLocation type="plasmid" evidence="3 4">
    <name>paPv2</name>
</geneLocation>
<evidence type="ECO:0000259" key="2">
    <source>
        <dbReference type="SMART" id="SM00421"/>
    </source>
</evidence>
<dbReference type="SUPFAM" id="SSF46894">
    <property type="entry name" value="C-terminal effector domain of the bipartite response regulators"/>
    <property type="match status" value="1"/>
</dbReference>
<protein>
    <submittedName>
        <fullName evidence="3">LuxR C-terminal-related transcriptional regulator</fullName>
    </submittedName>
</protein>
<dbReference type="RefSeq" id="WP_280626558.1">
    <property type="nucleotide sequence ID" value="NZ_CP123506.1"/>
</dbReference>
<evidence type="ECO:0000313" key="3">
    <source>
        <dbReference type="EMBL" id="WGM03399.1"/>
    </source>
</evidence>
<dbReference type="Pfam" id="PF00196">
    <property type="entry name" value="GerE"/>
    <property type="match status" value="1"/>
</dbReference>
<dbReference type="InterPro" id="IPR016032">
    <property type="entry name" value="Sig_transdc_resp-reg_C-effctor"/>
</dbReference>
<name>A0AA95KF07_9GAMM</name>
<dbReference type="InterPro" id="IPR000792">
    <property type="entry name" value="Tscrpt_reg_LuxR_C"/>
</dbReference>
<dbReference type="Gene3D" id="1.10.10.10">
    <property type="entry name" value="Winged helix-like DNA-binding domain superfamily/Winged helix DNA-binding domain"/>
    <property type="match status" value="1"/>
</dbReference>
<dbReference type="InterPro" id="IPR036388">
    <property type="entry name" value="WH-like_DNA-bd_sf"/>
</dbReference>
<feature type="domain" description="HTH luxR-type" evidence="2">
    <location>
        <begin position="20"/>
        <end position="77"/>
    </location>
</feature>
<proteinExistence type="predicted"/>
<accession>A0AA95KF07</accession>
<dbReference type="EMBL" id="CP123506">
    <property type="protein sequence ID" value="WGM03399.1"/>
    <property type="molecule type" value="Genomic_DNA"/>
</dbReference>
<evidence type="ECO:0000313" key="4">
    <source>
        <dbReference type="Proteomes" id="UP001177595"/>
    </source>
</evidence>
<dbReference type="Proteomes" id="UP001177595">
    <property type="component" value="Plasmid paPv2"/>
</dbReference>
<organism evidence="3 4">
    <name type="scientific">Arsenophonus nasoniae</name>
    <name type="common">son-killer infecting Nasonia vitripennis</name>
    <dbReference type="NCBI Taxonomy" id="638"/>
    <lineage>
        <taxon>Bacteria</taxon>
        <taxon>Pseudomonadati</taxon>
        <taxon>Pseudomonadota</taxon>
        <taxon>Gammaproteobacteria</taxon>
        <taxon>Enterobacterales</taxon>
        <taxon>Morganellaceae</taxon>
        <taxon>Arsenophonus</taxon>
    </lineage>
</organism>
<keyword evidence="3" id="KW-0614">Plasmid</keyword>
<sequence>MATANASTSNFNFSTYSSLFPELTTTEKDVVMLFSIGFSVKKIASMRNVSPFTVKNQLSTAKENLEVNSLDDIRSIALLRLLTEKN</sequence>
<dbReference type="AlphaFoldDB" id="A0AA95KF07"/>